<protein>
    <recommendedName>
        <fullName evidence="3">HTH CENPB-type domain-containing protein</fullName>
    </recommendedName>
</protein>
<dbReference type="InterPro" id="IPR006600">
    <property type="entry name" value="HTH_CenpB_DNA-bd_dom"/>
</dbReference>
<name>A0A9J6GU35_HAELO</name>
<comment type="caution">
    <text evidence="4">The sequence shown here is derived from an EMBL/GenBank/DDBJ whole genome shotgun (WGS) entry which is preliminary data.</text>
</comment>
<keyword evidence="5" id="KW-1185">Reference proteome</keyword>
<organism evidence="4 5">
    <name type="scientific">Haemaphysalis longicornis</name>
    <name type="common">Bush tick</name>
    <dbReference type="NCBI Taxonomy" id="44386"/>
    <lineage>
        <taxon>Eukaryota</taxon>
        <taxon>Metazoa</taxon>
        <taxon>Ecdysozoa</taxon>
        <taxon>Arthropoda</taxon>
        <taxon>Chelicerata</taxon>
        <taxon>Arachnida</taxon>
        <taxon>Acari</taxon>
        <taxon>Parasitiformes</taxon>
        <taxon>Ixodida</taxon>
        <taxon>Ixodoidea</taxon>
        <taxon>Ixodidae</taxon>
        <taxon>Haemaphysalinae</taxon>
        <taxon>Haemaphysalis</taxon>
    </lineage>
</organism>
<evidence type="ECO:0000313" key="5">
    <source>
        <dbReference type="Proteomes" id="UP000821853"/>
    </source>
</evidence>
<evidence type="ECO:0000256" key="1">
    <source>
        <dbReference type="ARBA" id="ARBA00023125"/>
    </source>
</evidence>
<dbReference type="EMBL" id="JABSTR010000009">
    <property type="protein sequence ID" value="KAH9378691.1"/>
    <property type="molecule type" value="Genomic_DNA"/>
</dbReference>
<keyword evidence="1" id="KW-0238">DNA-binding</keyword>
<dbReference type="Pfam" id="PF03221">
    <property type="entry name" value="HTH_Tnp_Tc5"/>
    <property type="match status" value="1"/>
</dbReference>
<dbReference type="Proteomes" id="UP000821853">
    <property type="component" value="Unassembled WGS sequence"/>
</dbReference>
<accession>A0A9J6GU35</accession>
<reference evidence="4 5" key="1">
    <citation type="journal article" date="2020" name="Cell">
        <title>Large-Scale Comparative Analyses of Tick Genomes Elucidate Their Genetic Diversity and Vector Capacities.</title>
        <authorList>
            <consortium name="Tick Genome and Microbiome Consortium (TIGMIC)"/>
            <person name="Jia N."/>
            <person name="Wang J."/>
            <person name="Shi W."/>
            <person name="Du L."/>
            <person name="Sun Y."/>
            <person name="Zhan W."/>
            <person name="Jiang J.F."/>
            <person name="Wang Q."/>
            <person name="Zhang B."/>
            <person name="Ji P."/>
            <person name="Bell-Sakyi L."/>
            <person name="Cui X.M."/>
            <person name="Yuan T.T."/>
            <person name="Jiang B.G."/>
            <person name="Yang W.F."/>
            <person name="Lam T.T."/>
            <person name="Chang Q.C."/>
            <person name="Ding S.J."/>
            <person name="Wang X.J."/>
            <person name="Zhu J.G."/>
            <person name="Ruan X.D."/>
            <person name="Zhao L."/>
            <person name="Wei J.T."/>
            <person name="Ye R.Z."/>
            <person name="Que T.C."/>
            <person name="Du C.H."/>
            <person name="Zhou Y.H."/>
            <person name="Cheng J.X."/>
            <person name="Dai P.F."/>
            <person name="Guo W.B."/>
            <person name="Han X.H."/>
            <person name="Huang E.J."/>
            <person name="Li L.F."/>
            <person name="Wei W."/>
            <person name="Gao Y.C."/>
            <person name="Liu J.Z."/>
            <person name="Shao H.Z."/>
            <person name="Wang X."/>
            <person name="Wang C.C."/>
            <person name="Yang T.C."/>
            <person name="Huo Q.B."/>
            <person name="Li W."/>
            <person name="Chen H.Y."/>
            <person name="Chen S.E."/>
            <person name="Zhou L.G."/>
            <person name="Ni X.B."/>
            <person name="Tian J.H."/>
            <person name="Sheng Y."/>
            <person name="Liu T."/>
            <person name="Pan Y.S."/>
            <person name="Xia L.Y."/>
            <person name="Li J."/>
            <person name="Zhao F."/>
            <person name="Cao W.C."/>
        </authorList>
    </citation>
    <scope>NUCLEOTIDE SEQUENCE [LARGE SCALE GENOMIC DNA]</scope>
    <source>
        <strain evidence="4">HaeL-2018</strain>
    </source>
</reference>
<dbReference type="GO" id="GO:0003677">
    <property type="term" value="F:DNA binding"/>
    <property type="evidence" value="ECO:0007669"/>
    <property type="project" value="UniProtKB-KW"/>
</dbReference>
<evidence type="ECO:0000313" key="4">
    <source>
        <dbReference type="EMBL" id="KAH9378691.1"/>
    </source>
</evidence>
<evidence type="ECO:0000259" key="3">
    <source>
        <dbReference type="Pfam" id="PF03221"/>
    </source>
</evidence>
<feature type="region of interest" description="Disordered" evidence="2">
    <location>
        <begin position="61"/>
        <end position="89"/>
    </location>
</feature>
<dbReference type="OrthoDB" id="6486159at2759"/>
<gene>
    <name evidence="4" type="ORF">HPB48_004206</name>
</gene>
<evidence type="ECO:0000256" key="2">
    <source>
        <dbReference type="SAM" id="MobiDB-lite"/>
    </source>
</evidence>
<sequence length="283" mass="31419">MSVGRALRNRLLQEQARKLASKAKLGTFNASSQYLSRLKKRFNLSLRATTNDSQKIPCRGSVGLPKDGRHAAPPASLQSMLRRDQPTSRTNNVVEGASIRISNTKYSLRGITVALCATTAGIRLPVFIILKSDRPDSSERAIWGRNRDDVQCLHVLYQARIHKTYTTHQALESKDTRVVFFLGGCTSTVQPADGSWDETIQRQLSEHLVAPKGNLNERSRQDDVNFVSKAWEAVSESVITRFFKRCDIPTALDGSGDEELHDRIATAISPYAAPPTISNSVRE</sequence>
<proteinExistence type="predicted"/>
<dbReference type="AlphaFoldDB" id="A0A9J6GU35"/>
<feature type="domain" description="HTH CENPB-type" evidence="3">
    <location>
        <begin position="4"/>
        <end position="47"/>
    </location>
</feature>
<dbReference type="VEuPathDB" id="VectorBase:HLOH_055308"/>